<evidence type="ECO:0000256" key="6">
    <source>
        <dbReference type="ARBA" id="ARBA00022679"/>
    </source>
</evidence>
<feature type="transmembrane region" description="Helical" evidence="14">
    <location>
        <begin position="66"/>
        <end position="86"/>
    </location>
</feature>
<dbReference type="PANTHER" id="PTHR12646">
    <property type="entry name" value="NOT56 - RELATED"/>
    <property type="match status" value="1"/>
</dbReference>
<evidence type="ECO:0000256" key="4">
    <source>
        <dbReference type="ARBA" id="ARBA00015561"/>
    </source>
</evidence>
<comment type="function">
    <text evidence="11 14">Dol-P-Man:Man(5)GlcNAc(2)-PP-Dol alpha-1,3-mannosyltransferase that operates in the biosynthetic pathway of dolichol-linked oligosaccharides, the glycan precursors employed in protein asparagine (N)-glycosylation. The assembly of dolichol-linked oligosaccharides begins on the cytosolic side of the endoplasmic reticulum membrane and finishes in its lumen. The sequential addition of sugars to dolichol pyrophosphate produces dolichol-linked oligosaccharides containing fourteen sugars, including two GlcNAcs, nine mannoses and three glucoses. Once assembled, the oligosaccharide is transferred from the lipid to nascent proteins by oligosaccharyltransferases. In the lumen of the endoplasmic reticulum, adds the first dolichyl beta-D-mannosyl phosphate derived mannose in an alpha-1,3 linkage to Man(5)GlcNAc(2)-PP-dolichol to produce Man(6)GlcNAc(2)-PP-dolichol.</text>
</comment>
<comment type="pathway">
    <text evidence="2 14">Protein modification; protein glycosylation.</text>
</comment>
<comment type="similarity">
    <text evidence="13">Belongs to the glycosyltransferase ALG3 family.</text>
</comment>
<evidence type="ECO:0000256" key="3">
    <source>
        <dbReference type="ARBA" id="ARBA00011964"/>
    </source>
</evidence>
<dbReference type="PANTHER" id="PTHR12646:SF0">
    <property type="entry name" value="DOL-P-MAN:MAN(5)GLCNAC(2)-PP-DOL ALPHA-1,3-MANNOSYLTRANSFERASE"/>
    <property type="match status" value="1"/>
</dbReference>
<dbReference type="EC" id="2.4.1.258" evidence="3 14"/>
<feature type="transmembrane region" description="Helical" evidence="14">
    <location>
        <begin position="225"/>
        <end position="246"/>
    </location>
</feature>
<keyword evidence="16" id="KW-1185">Reference proteome</keyword>
<dbReference type="GO" id="GO:0005789">
    <property type="term" value="C:endoplasmic reticulum membrane"/>
    <property type="evidence" value="ECO:0007669"/>
    <property type="project" value="UniProtKB-SubCell"/>
</dbReference>
<keyword evidence="6 14" id="KW-0808">Transferase</keyword>
<dbReference type="UniPathway" id="UPA00378"/>
<dbReference type="OrthoDB" id="20028at2759"/>
<evidence type="ECO:0000256" key="5">
    <source>
        <dbReference type="ARBA" id="ARBA00022676"/>
    </source>
</evidence>
<keyword evidence="10 14" id="KW-0472">Membrane</keyword>
<name>A0A4U0XQJ7_9PEZI</name>
<protein>
    <recommendedName>
        <fullName evidence="4 14">Dol-P-Man:Man(5)GlcNAc(2)-PP-Dol alpha-1,3-mannosyltransferase</fullName>
        <ecNumber evidence="3 14">2.4.1.258</ecNumber>
    </recommendedName>
    <alternativeName>
        <fullName evidence="14">Dol-P-Man-dependent alpha(1-3)-mannosyltransferase</fullName>
    </alternativeName>
</protein>
<dbReference type="InterPro" id="IPR007873">
    <property type="entry name" value="Glycosyltransferase_ALG3"/>
</dbReference>
<evidence type="ECO:0000256" key="10">
    <source>
        <dbReference type="ARBA" id="ARBA00023136"/>
    </source>
</evidence>
<accession>A0A4U0XQJ7</accession>
<keyword evidence="9 14" id="KW-1133">Transmembrane helix</keyword>
<dbReference type="Proteomes" id="UP000308768">
    <property type="component" value="Unassembled WGS sequence"/>
</dbReference>
<comment type="caution">
    <text evidence="15">The sequence shown here is derived from an EMBL/GenBank/DDBJ whole genome shotgun (WGS) entry which is preliminary data.</text>
</comment>
<dbReference type="GO" id="GO:0052925">
    <property type="term" value="F:dol-P-Man:Man(5)GlcNAc(2)-PP-Dol alpha-1,3-mannosyltransferase activity"/>
    <property type="evidence" value="ECO:0007669"/>
    <property type="project" value="UniProtKB-EC"/>
</dbReference>
<proteinExistence type="inferred from homology"/>
<feature type="transmembrane region" description="Helical" evidence="14">
    <location>
        <begin position="176"/>
        <end position="195"/>
    </location>
</feature>
<evidence type="ECO:0000256" key="14">
    <source>
        <dbReference type="RuleBase" id="RU364047"/>
    </source>
</evidence>
<dbReference type="Pfam" id="PF05208">
    <property type="entry name" value="ALG3"/>
    <property type="match status" value="1"/>
</dbReference>
<comment type="subcellular location">
    <subcellularLocation>
        <location evidence="1 14">Endoplasmic reticulum membrane</location>
        <topology evidence="1 14">Multi-pass membrane protein</topology>
    </subcellularLocation>
</comment>
<feature type="transmembrane region" description="Helical" evidence="14">
    <location>
        <begin position="140"/>
        <end position="164"/>
    </location>
</feature>
<evidence type="ECO:0000256" key="11">
    <source>
        <dbReference type="ARBA" id="ARBA00044743"/>
    </source>
</evidence>
<keyword evidence="7 14" id="KW-0812">Transmembrane</keyword>
<evidence type="ECO:0000313" key="15">
    <source>
        <dbReference type="EMBL" id="TKA77195.1"/>
    </source>
</evidence>
<keyword evidence="5 14" id="KW-0328">Glycosyltransferase</keyword>
<feature type="transmembrane region" description="Helical" evidence="14">
    <location>
        <begin position="107"/>
        <end position="128"/>
    </location>
</feature>
<evidence type="ECO:0000256" key="7">
    <source>
        <dbReference type="ARBA" id="ARBA00022692"/>
    </source>
</evidence>
<gene>
    <name evidence="15" type="ORF">B0A49_01840</name>
</gene>
<evidence type="ECO:0000256" key="12">
    <source>
        <dbReference type="ARBA" id="ARBA00049506"/>
    </source>
</evidence>
<keyword evidence="8 14" id="KW-0256">Endoplasmic reticulum</keyword>
<dbReference type="STRING" id="331657.A0A4U0XQJ7"/>
<reference evidence="15 16" key="1">
    <citation type="submission" date="2017-03" db="EMBL/GenBank/DDBJ databases">
        <title>Genomes of endolithic fungi from Antarctica.</title>
        <authorList>
            <person name="Coleine C."/>
            <person name="Masonjones S."/>
            <person name="Stajich J.E."/>
        </authorList>
    </citation>
    <scope>NUCLEOTIDE SEQUENCE [LARGE SCALE GENOMIC DNA]</scope>
    <source>
        <strain evidence="15 16">CCFEE 5187</strain>
    </source>
</reference>
<evidence type="ECO:0000256" key="9">
    <source>
        <dbReference type="ARBA" id="ARBA00022989"/>
    </source>
</evidence>
<comment type="catalytic activity">
    <reaction evidence="12 14">
        <text>an alpha-D-Man-(1-&gt;2)-alpha-D-Man-(1-&gt;2)-alpha-D-Man-(1-&gt;3)-[alpha-D-Man-(1-&gt;6)]-beta-D-Man-(1-&gt;4)-beta-D-GlcNAc-(1-&gt;4)-alpha-D-GlcNAc-diphospho-di-trans,poly-cis-dolichol + a di-trans,poly-cis-dolichyl beta-D-mannosyl phosphate = an alpha-D-Man-(1-&gt;2)-alpha-D-Man-(1-&gt;2)-alpha-D-Man-(1-&gt;3)-[alpha-D-Man-(1-&gt;3)-alpha-D-Man-(1-&gt;6)]-beta-D-Man-(1-&gt;4)-beta-D-GlcNAc-(1-&gt;4)-alpha-D-GlcNAc-diphospho-di-trans,poly-cis-dolichol + a di-trans,poly-cis-dolichyl phosphate + H(+)</text>
        <dbReference type="Rhea" id="RHEA:29527"/>
        <dbReference type="Rhea" id="RHEA-COMP:19498"/>
        <dbReference type="Rhea" id="RHEA-COMP:19501"/>
        <dbReference type="Rhea" id="RHEA-COMP:19516"/>
        <dbReference type="Rhea" id="RHEA-COMP:19517"/>
        <dbReference type="ChEBI" id="CHEBI:15378"/>
        <dbReference type="ChEBI" id="CHEBI:57683"/>
        <dbReference type="ChEBI" id="CHEBI:58211"/>
        <dbReference type="ChEBI" id="CHEBI:132515"/>
        <dbReference type="ChEBI" id="CHEBI:132516"/>
        <dbReference type="EC" id="2.4.1.258"/>
    </reaction>
    <physiologicalReaction direction="left-to-right" evidence="12 14">
        <dbReference type="Rhea" id="RHEA:29528"/>
    </physiologicalReaction>
</comment>
<evidence type="ECO:0000256" key="8">
    <source>
        <dbReference type="ARBA" id="ARBA00022824"/>
    </source>
</evidence>
<organism evidence="15 16">
    <name type="scientific">Cryomyces minteri</name>
    <dbReference type="NCBI Taxonomy" id="331657"/>
    <lineage>
        <taxon>Eukaryota</taxon>
        <taxon>Fungi</taxon>
        <taxon>Dikarya</taxon>
        <taxon>Ascomycota</taxon>
        <taxon>Pezizomycotina</taxon>
        <taxon>Dothideomycetes</taxon>
        <taxon>Dothideomycetes incertae sedis</taxon>
        <taxon>Cryomyces</taxon>
    </lineage>
</organism>
<evidence type="ECO:0000313" key="16">
    <source>
        <dbReference type="Proteomes" id="UP000308768"/>
    </source>
</evidence>
<evidence type="ECO:0000256" key="2">
    <source>
        <dbReference type="ARBA" id="ARBA00004922"/>
    </source>
</evidence>
<evidence type="ECO:0000256" key="1">
    <source>
        <dbReference type="ARBA" id="ARBA00004477"/>
    </source>
</evidence>
<evidence type="ECO:0000256" key="13">
    <source>
        <dbReference type="ARBA" id="ARBA00093457"/>
    </source>
</evidence>
<dbReference type="AlphaFoldDB" id="A0A4U0XQJ7"/>
<dbReference type="EMBL" id="NAJN01000199">
    <property type="protein sequence ID" value="TKA77195.1"/>
    <property type="molecule type" value="Genomic_DNA"/>
</dbReference>
<sequence length="383" mass="43648">MRNLILRPDTEIDWRAYMEQIEQYVGGERDYVKIRGGTGPLVYPAAHVHIYHALYSLTSQGRDIQLAQIIFALIYLTTLVVVMACYRQARVPPYVFPLLVLSKRLHSIFVLRCFNDCFAVLSLWIAIYCYQKRAWTLGSIAYSWGLGVKMSLLLALPAVGVVLLQAIGANRALKQALLMGQLQVVIAWPFLSINARSYFSRAFEFTRQFLFKWTVNWRFVGEDVFLSKSFSITLLAAHAILLALFASTRWLEPSKRSIPEVFRMIFDPPAAQAQQELSRRVTPRFVITTILTANAAGMPCARSLHYQFYSLIAWATPFLLWRAGFHPVLQFALWAMQEWAWNVYPSTDSSSKIVVGVLAVTVAGIWVGTRNDNKQEAQHSHFE</sequence>